<keyword evidence="1" id="KW-0378">Hydrolase</keyword>
<dbReference type="InterPro" id="IPR029058">
    <property type="entry name" value="AB_hydrolase_fold"/>
</dbReference>
<dbReference type="InterPro" id="IPR000073">
    <property type="entry name" value="AB_hydrolase_1"/>
</dbReference>
<organism evidence="3 4">
    <name type="scientific">Geofilum rubicundum JCM 15548</name>
    <dbReference type="NCBI Taxonomy" id="1236989"/>
    <lineage>
        <taxon>Bacteria</taxon>
        <taxon>Pseudomonadati</taxon>
        <taxon>Bacteroidota</taxon>
        <taxon>Bacteroidia</taxon>
        <taxon>Marinilabiliales</taxon>
        <taxon>Marinilabiliaceae</taxon>
        <taxon>Geofilum</taxon>
    </lineage>
</organism>
<sequence>MELYCRELGQGETTIVIVHGLYGASDNWLSIASKLEDKYRIILPDQRNHGQSDHSATHTYEAMADDLYETLRKKVKEEKVILLGHSMGGKTAMRMTMKHPEMVRQLVIADIAPKDYGRFANYAETTANHENILKALQSLHPETMESRSEMDAALKKQFPVKTLRQFLLKNVKRQKNGRYHWQLNLEALLNNLPELMDGFSHLEDHPSVTGIPTVFIRGEKSPYIKDEDVLVINKFFPGSQLVTIPDAGHWLHAEQPELFLKTLLYYIE</sequence>
<dbReference type="STRING" id="1236989.JCM15548_13250"/>
<evidence type="ECO:0000256" key="1">
    <source>
        <dbReference type="ARBA" id="ARBA00022801"/>
    </source>
</evidence>
<dbReference type="SUPFAM" id="SSF53474">
    <property type="entry name" value="alpha/beta-Hydrolases"/>
    <property type="match status" value="1"/>
</dbReference>
<comment type="caution">
    <text evidence="3">The sequence shown here is derived from an EMBL/GenBank/DDBJ whole genome shotgun (WGS) entry which is preliminary data.</text>
</comment>
<evidence type="ECO:0000313" key="3">
    <source>
        <dbReference type="EMBL" id="GAO30928.1"/>
    </source>
</evidence>
<dbReference type="RefSeq" id="WP_062126469.1">
    <property type="nucleotide sequence ID" value="NZ_BAZW01000034.1"/>
</dbReference>
<dbReference type="PRINTS" id="PR00412">
    <property type="entry name" value="EPOXHYDRLASE"/>
</dbReference>
<dbReference type="PANTHER" id="PTHR46118:SF4">
    <property type="entry name" value="PROTEIN ABHD11"/>
    <property type="match status" value="1"/>
</dbReference>
<dbReference type="Pfam" id="PF00561">
    <property type="entry name" value="Abhydrolase_1"/>
    <property type="match status" value="1"/>
</dbReference>
<dbReference type="EMBL" id="BAZW01000034">
    <property type="protein sequence ID" value="GAO30928.1"/>
    <property type="molecule type" value="Genomic_DNA"/>
</dbReference>
<proteinExistence type="predicted"/>
<dbReference type="GO" id="GO:0016787">
    <property type="term" value="F:hydrolase activity"/>
    <property type="evidence" value="ECO:0007669"/>
    <property type="project" value="UniProtKB-KW"/>
</dbReference>
<dbReference type="PRINTS" id="PR00111">
    <property type="entry name" value="ABHYDROLASE"/>
</dbReference>
<dbReference type="Proteomes" id="UP000032900">
    <property type="component" value="Unassembled WGS sequence"/>
</dbReference>
<reference evidence="3 4" key="1">
    <citation type="journal article" date="2015" name="Microbes Environ.">
        <title>Distribution and evolution of nitrogen fixation genes in the phylum bacteroidetes.</title>
        <authorList>
            <person name="Inoue J."/>
            <person name="Oshima K."/>
            <person name="Suda W."/>
            <person name="Sakamoto M."/>
            <person name="Iino T."/>
            <person name="Noda S."/>
            <person name="Hongoh Y."/>
            <person name="Hattori M."/>
            <person name="Ohkuma M."/>
        </authorList>
    </citation>
    <scope>NUCLEOTIDE SEQUENCE [LARGE SCALE GENOMIC DNA]</scope>
    <source>
        <strain evidence="3">JCM 15548</strain>
    </source>
</reference>
<keyword evidence="4" id="KW-1185">Reference proteome</keyword>
<evidence type="ECO:0000313" key="4">
    <source>
        <dbReference type="Proteomes" id="UP000032900"/>
    </source>
</evidence>
<dbReference type="Gene3D" id="3.40.50.1820">
    <property type="entry name" value="alpha/beta hydrolase"/>
    <property type="match status" value="1"/>
</dbReference>
<feature type="domain" description="AB hydrolase-1" evidence="2">
    <location>
        <begin position="14"/>
        <end position="255"/>
    </location>
</feature>
<name>A0A0E9M057_9BACT</name>
<dbReference type="OrthoDB" id="9808398at2"/>
<protein>
    <submittedName>
        <fullName evidence="3">Putative esterase/lipase ybfF</fullName>
    </submittedName>
</protein>
<dbReference type="AlphaFoldDB" id="A0A0E9M057"/>
<dbReference type="PANTHER" id="PTHR46118">
    <property type="entry name" value="PROTEIN ABHD11"/>
    <property type="match status" value="1"/>
</dbReference>
<gene>
    <name evidence="3" type="ORF">JCM15548_13250</name>
</gene>
<accession>A0A0E9M057</accession>
<dbReference type="InterPro" id="IPR000639">
    <property type="entry name" value="Epox_hydrolase-like"/>
</dbReference>
<evidence type="ECO:0000259" key="2">
    <source>
        <dbReference type="Pfam" id="PF00561"/>
    </source>
</evidence>